<accession>G0UJI7</accession>
<feature type="domain" description="Acyl-CoA oxidase C-terminal" evidence="3">
    <location>
        <begin position="555"/>
        <end position="656"/>
    </location>
</feature>
<keyword evidence="2" id="KW-0560">Oxidoreductase</keyword>
<dbReference type="InterPro" id="IPR009100">
    <property type="entry name" value="AcylCoA_DH/oxidase_NM_dom_sf"/>
</dbReference>
<comment type="similarity">
    <text evidence="1">Belongs to the acyl-CoA oxidase family.</text>
</comment>
<evidence type="ECO:0000259" key="3">
    <source>
        <dbReference type="Pfam" id="PF01756"/>
    </source>
</evidence>
<dbReference type="GO" id="GO:0055088">
    <property type="term" value="P:lipid homeostasis"/>
    <property type="evidence" value="ECO:0007669"/>
    <property type="project" value="TreeGrafter"/>
</dbReference>
<dbReference type="GO" id="GO:0005504">
    <property type="term" value="F:fatty acid binding"/>
    <property type="evidence" value="ECO:0007669"/>
    <property type="project" value="TreeGrafter"/>
</dbReference>
<dbReference type="PANTHER" id="PTHR10909:SF250">
    <property type="entry name" value="PEROXISOMAL ACYL-COENZYME A OXIDASE 1"/>
    <property type="match status" value="1"/>
</dbReference>
<dbReference type="InterPro" id="IPR036250">
    <property type="entry name" value="AcylCo_DH-like_C"/>
</dbReference>
<dbReference type="SUPFAM" id="SSF47203">
    <property type="entry name" value="Acyl-CoA dehydrogenase C-terminal domain-like"/>
    <property type="match status" value="2"/>
</dbReference>
<dbReference type="GO" id="GO:0033540">
    <property type="term" value="P:fatty acid beta-oxidation using acyl-CoA oxidase"/>
    <property type="evidence" value="ECO:0007669"/>
    <property type="project" value="TreeGrafter"/>
</dbReference>
<sequence>MICRVLTSVASRTVARPHCFTASRPVDSWWEGSMRFQCRKFQWSPPLYAEQNPPRQAYRMDHAFEEPTFRFICEGVDIDYREEVRCALLEILPRNPTSFAGFDDTARLQETSVRHTVKLLRVLAKKNILSFAQTRSTPQKFYAFYEILAMCHAPLSLLAADHFTFAAFVARHGSKEVQQAVLDHVDSCNVIGAIAHRELIAEGVPLNTDARYDAMENNFTLRGAGKFAVVGAMCADWALVTATVTLNKNDNMGVHVFAVQMREGGAMKKGITVRPIQNEHDMMSASGVGVIHFDNVVIPVTSLLSPSQIVKGNFVTTNDGSVLTAAQALVQQMRLATAAIYAGILKRYLTTVVRFVAQRCVVGPNGERNYPLFGVQHVQTPMVKLVCTSYVYLALWRRVLPAFTKTERSVPSYEEDMRLAGTIYFLTQNILGLRAFADEFMGVHSSLRSTGGADALLAIHLRQEGVDHSSLIREVAFKSVIKNAGTTHWGWWLSNVFHSFAALDRFIRNPFYSPRIADLGRHLMFFGHKHYREKRRLRQSREIERRRGGSEHQWYDWVMFRHDQVLHCGEAYIEMNALEVMMDETQACTDPRARKLLRDIGWIYALARQQDRLNYFLSQQMLTPGKSSVLGSHIDNLVTVMAPQCVNLVDSFQLPEALRAPCAAEDMESYWTIPGTHTGIQRGDKVIHFRAKNPFGETKAEQEQMSESMEDFDLFHGLADKPSFSDKK</sequence>
<protein>
    <recommendedName>
        <fullName evidence="3">Acyl-CoA oxidase C-terminal domain-containing protein</fullName>
    </recommendedName>
</protein>
<dbReference type="SUPFAM" id="SSF56645">
    <property type="entry name" value="Acyl-CoA dehydrogenase NM domain-like"/>
    <property type="match status" value="1"/>
</dbReference>
<dbReference type="InterPro" id="IPR046373">
    <property type="entry name" value="Acyl-CoA_Oxase/DH_mid-dom_sf"/>
</dbReference>
<dbReference type="PANTHER" id="PTHR10909">
    <property type="entry name" value="ELECTRON TRANSPORT OXIDOREDUCTASE"/>
    <property type="match status" value="1"/>
</dbReference>
<evidence type="ECO:0000256" key="2">
    <source>
        <dbReference type="ARBA" id="ARBA00023002"/>
    </source>
</evidence>
<dbReference type="GO" id="GO:0005777">
    <property type="term" value="C:peroxisome"/>
    <property type="evidence" value="ECO:0007669"/>
    <property type="project" value="InterPro"/>
</dbReference>
<dbReference type="InterPro" id="IPR037069">
    <property type="entry name" value="AcylCoA_DH/ox_N_sf"/>
</dbReference>
<gene>
    <name evidence="4" type="ORF">TCIL3000_2_1180</name>
</gene>
<dbReference type="GO" id="GO:0071949">
    <property type="term" value="F:FAD binding"/>
    <property type="evidence" value="ECO:0007669"/>
    <property type="project" value="InterPro"/>
</dbReference>
<dbReference type="EMBL" id="HE575315">
    <property type="protein sequence ID" value="CCC89540.1"/>
    <property type="molecule type" value="Genomic_DNA"/>
</dbReference>
<dbReference type="InterPro" id="IPR012258">
    <property type="entry name" value="Acyl-CoA_oxidase"/>
</dbReference>
<reference evidence="4" key="1">
    <citation type="journal article" date="2012" name="Proc. Natl. Acad. Sci. U.S.A.">
        <title>Antigenic diversity is generated by distinct evolutionary mechanisms in African trypanosome species.</title>
        <authorList>
            <person name="Jackson A.P."/>
            <person name="Berry A."/>
            <person name="Aslett M."/>
            <person name="Allison H.C."/>
            <person name="Burton P."/>
            <person name="Vavrova-Anderson J."/>
            <person name="Brown R."/>
            <person name="Browne H."/>
            <person name="Corton N."/>
            <person name="Hauser H."/>
            <person name="Gamble J."/>
            <person name="Gilderthorp R."/>
            <person name="Marcello L."/>
            <person name="McQuillan J."/>
            <person name="Otto T.D."/>
            <person name="Quail M.A."/>
            <person name="Sanders M.J."/>
            <person name="van Tonder A."/>
            <person name="Ginger M.L."/>
            <person name="Field M.C."/>
            <person name="Barry J.D."/>
            <person name="Hertz-Fowler C."/>
            <person name="Berriman M."/>
        </authorList>
    </citation>
    <scope>NUCLEOTIDE SEQUENCE</scope>
    <source>
        <strain evidence="4">IL3000</strain>
    </source>
</reference>
<evidence type="ECO:0000313" key="4">
    <source>
        <dbReference type="EMBL" id="CCC89540.1"/>
    </source>
</evidence>
<dbReference type="VEuPathDB" id="TriTrypDB:TcIL3000_2_1180"/>
<dbReference type="Pfam" id="PF01756">
    <property type="entry name" value="ACOX"/>
    <property type="match status" value="1"/>
</dbReference>
<organism evidence="4">
    <name type="scientific">Trypanosoma congolense (strain IL3000)</name>
    <dbReference type="NCBI Taxonomy" id="1068625"/>
    <lineage>
        <taxon>Eukaryota</taxon>
        <taxon>Discoba</taxon>
        <taxon>Euglenozoa</taxon>
        <taxon>Kinetoplastea</taxon>
        <taxon>Metakinetoplastina</taxon>
        <taxon>Trypanosomatida</taxon>
        <taxon>Trypanosomatidae</taxon>
        <taxon>Trypanosoma</taxon>
        <taxon>Nannomonas</taxon>
    </lineage>
</organism>
<dbReference type="AlphaFoldDB" id="G0UJI7"/>
<proteinExistence type="inferred from homology"/>
<evidence type="ECO:0000256" key="1">
    <source>
        <dbReference type="ARBA" id="ARBA00006288"/>
    </source>
</evidence>
<dbReference type="Gene3D" id="1.10.540.10">
    <property type="entry name" value="Acyl-CoA dehydrogenase/oxidase, N-terminal domain"/>
    <property type="match status" value="1"/>
</dbReference>
<dbReference type="Gene3D" id="2.40.110.10">
    <property type="entry name" value="Butyryl-CoA Dehydrogenase, subunit A, domain 2"/>
    <property type="match status" value="1"/>
</dbReference>
<name>G0UJI7_TRYCI</name>
<dbReference type="Gene3D" id="1.20.140.10">
    <property type="entry name" value="Butyryl-CoA Dehydrogenase, subunit A, domain 3"/>
    <property type="match status" value="2"/>
</dbReference>
<dbReference type="InterPro" id="IPR002655">
    <property type="entry name" value="Acyl-CoA_oxidase_C"/>
</dbReference>
<dbReference type="GO" id="GO:0003997">
    <property type="term" value="F:acyl-CoA oxidase activity"/>
    <property type="evidence" value="ECO:0007669"/>
    <property type="project" value="InterPro"/>
</dbReference>